<evidence type="ECO:0000256" key="1">
    <source>
        <dbReference type="ARBA" id="ARBA00022723"/>
    </source>
</evidence>
<keyword evidence="8" id="KW-1185">Reference proteome</keyword>
<feature type="domain" description="RING-CH-type" evidence="6">
    <location>
        <begin position="12"/>
        <end position="75"/>
    </location>
</feature>
<dbReference type="Gene3D" id="3.30.40.10">
    <property type="entry name" value="Zinc/RING finger domain, C3HC4 (zinc finger)"/>
    <property type="match status" value="1"/>
</dbReference>
<keyword evidence="5" id="KW-1133">Transmembrane helix</keyword>
<evidence type="ECO:0000256" key="5">
    <source>
        <dbReference type="SAM" id="Phobius"/>
    </source>
</evidence>
<evidence type="ECO:0000259" key="6">
    <source>
        <dbReference type="PROSITE" id="PS51292"/>
    </source>
</evidence>
<dbReference type="GO" id="GO:0004842">
    <property type="term" value="F:ubiquitin-protein transferase activity"/>
    <property type="evidence" value="ECO:0007669"/>
    <property type="project" value="TreeGrafter"/>
</dbReference>
<dbReference type="PROSITE" id="PS51292">
    <property type="entry name" value="ZF_RING_CH"/>
    <property type="match status" value="1"/>
</dbReference>
<sequence length="230" mass="26230">MGDVVLYIDESYSKTSSSRCRICHEEEEEEAESYFEAPCSCSGTIKYAHRDCIQRWCDEKGNKICEICLQEYKPGYTTTSKPCRLIEAATVTIRDDIDIIARGQNGRRRRNRRLVESRADSSSESECNSSGVVDRSASCCRFFALFFSVVLLIKHAFDVVYGTDEYPFTIFTVITLKAIGILLPMLVIIRTITAIQRSLRYQILESEEDTLSSEEEDNGLEEDEQQQHLA</sequence>
<accession>R0GKE4</accession>
<keyword evidence="1" id="KW-0479">Metal-binding</keyword>
<evidence type="ECO:0000313" key="8">
    <source>
        <dbReference type="Proteomes" id="UP000029121"/>
    </source>
</evidence>
<gene>
    <name evidence="7" type="ORF">CARUB_v10010204mg</name>
</gene>
<dbReference type="Proteomes" id="UP000029121">
    <property type="component" value="Unassembled WGS sequence"/>
</dbReference>
<dbReference type="OrthoDB" id="264354at2759"/>
<feature type="compositionally biased region" description="Acidic residues" evidence="4">
    <location>
        <begin position="210"/>
        <end position="224"/>
    </location>
</feature>
<keyword evidence="3" id="KW-0862">Zinc</keyword>
<evidence type="ECO:0000256" key="3">
    <source>
        <dbReference type="ARBA" id="ARBA00022833"/>
    </source>
</evidence>
<dbReference type="AlphaFoldDB" id="R0GKE4"/>
<dbReference type="PANTHER" id="PTHR23012">
    <property type="entry name" value="RING/FYVE/PHD ZINC FINGER DOMAIN-CONTAINING"/>
    <property type="match status" value="1"/>
</dbReference>
<dbReference type="InterPro" id="IPR013083">
    <property type="entry name" value="Znf_RING/FYVE/PHD"/>
</dbReference>
<keyword evidence="5" id="KW-0472">Membrane</keyword>
<dbReference type="FunFam" id="3.30.40.10:FF:000318">
    <property type="entry name" value="E3 ubiquitin-protein ligase MARCH4"/>
    <property type="match status" value="1"/>
</dbReference>
<dbReference type="EMBL" id="KB870805">
    <property type="protein sequence ID" value="EOA36236.1"/>
    <property type="molecule type" value="Genomic_DNA"/>
</dbReference>
<dbReference type="SMART" id="SM00744">
    <property type="entry name" value="RINGv"/>
    <property type="match status" value="1"/>
</dbReference>
<dbReference type="GO" id="GO:0016567">
    <property type="term" value="P:protein ubiquitination"/>
    <property type="evidence" value="ECO:0007669"/>
    <property type="project" value="TreeGrafter"/>
</dbReference>
<keyword evidence="2" id="KW-0863">Zinc-finger</keyword>
<evidence type="ECO:0000256" key="2">
    <source>
        <dbReference type="ARBA" id="ARBA00022771"/>
    </source>
</evidence>
<evidence type="ECO:0000256" key="4">
    <source>
        <dbReference type="SAM" id="MobiDB-lite"/>
    </source>
</evidence>
<feature type="transmembrane region" description="Helical" evidence="5">
    <location>
        <begin position="142"/>
        <end position="162"/>
    </location>
</feature>
<dbReference type="GO" id="GO:0008270">
    <property type="term" value="F:zinc ion binding"/>
    <property type="evidence" value="ECO:0007669"/>
    <property type="project" value="UniProtKB-KW"/>
</dbReference>
<dbReference type="eggNOG" id="KOG1609">
    <property type="taxonomic scope" value="Eukaryota"/>
</dbReference>
<evidence type="ECO:0000313" key="7">
    <source>
        <dbReference type="EMBL" id="EOA36236.1"/>
    </source>
</evidence>
<dbReference type="KEGG" id="crb:17897249"/>
<dbReference type="InterPro" id="IPR011016">
    <property type="entry name" value="Znf_RING-CH"/>
</dbReference>
<dbReference type="InterPro" id="IPR033275">
    <property type="entry name" value="MARCH-like"/>
</dbReference>
<dbReference type="Pfam" id="PF12428">
    <property type="entry name" value="DUF3675"/>
    <property type="match status" value="1"/>
</dbReference>
<dbReference type="PANTHER" id="PTHR23012:SF180">
    <property type="entry name" value="RING_FYVE_PHD ZINC FINGER SUPERFAMILY PROTEIN"/>
    <property type="match status" value="1"/>
</dbReference>
<feature type="region of interest" description="Disordered" evidence="4">
    <location>
        <begin position="210"/>
        <end position="230"/>
    </location>
</feature>
<name>R0GKE4_9BRAS</name>
<keyword evidence="5" id="KW-0812">Transmembrane</keyword>
<reference evidence="8" key="1">
    <citation type="journal article" date="2013" name="Nat. Genet.">
        <title>The Capsella rubella genome and the genomic consequences of rapid mating system evolution.</title>
        <authorList>
            <person name="Slotte T."/>
            <person name="Hazzouri K.M."/>
            <person name="Agren J.A."/>
            <person name="Koenig D."/>
            <person name="Maumus F."/>
            <person name="Guo Y.L."/>
            <person name="Steige K."/>
            <person name="Platts A.E."/>
            <person name="Escobar J.S."/>
            <person name="Newman L.K."/>
            <person name="Wang W."/>
            <person name="Mandakova T."/>
            <person name="Vello E."/>
            <person name="Smith L.M."/>
            <person name="Henz S.R."/>
            <person name="Steffen J."/>
            <person name="Takuno S."/>
            <person name="Brandvain Y."/>
            <person name="Coop G."/>
            <person name="Andolfatto P."/>
            <person name="Hu T.T."/>
            <person name="Blanchette M."/>
            <person name="Clark R.M."/>
            <person name="Quesneville H."/>
            <person name="Nordborg M."/>
            <person name="Gaut B.S."/>
            <person name="Lysak M.A."/>
            <person name="Jenkins J."/>
            <person name="Grimwood J."/>
            <person name="Chapman J."/>
            <person name="Prochnik S."/>
            <person name="Shu S."/>
            <person name="Rokhsar D."/>
            <person name="Schmutz J."/>
            <person name="Weigel D."/>
            <person name="Wright S.I."/>
        </authorList>
    </citation>
    <scope>NUCLEOTIDE SEQUENCE [LARGE SCALE GENOMIC DNA]</scope>
    <source>
        <strain evidence="8">cv. Monte Gargano</strain>
    </source>
</reference>
<dbReference type="Pfam" id="PF12906">
    <property type="entry name" value="RINGv"/>
    <property type="match status" value="1"/>
</dbReference>
<dbReference type="CDD" id="cd16495">
    <property type="entry name" value="RING_CH-C4HC3_MARCH"/>
    <property type="match status" value="1"/>
</dbReference>
<dbReference type="GO" id="GO:0016020">
    <property type="term" value="C:membrane"/>
    <property type="evidence" value="ECO:0007669"/>
    <property type="project" value="TreeGrafter"/>
</dbReference>
<organism evidence="7 8">
    <name type="scientific">Capsella rubella</name>
    <dbReference type="NCBI Taxonomy" id="81985"/>
    <lineage>
        <taxon>Eukaryota</taxon>
        <taxon>Viridiplantae</taxon>
        <taxon>Streptophyta</taxon>
        <taxon>Embryophyta</taxon>
        <taxon>Tracheophyta</taxon>
        <taxon>Spermatophyta</taxon>
        <taxon>Magnoliopsida</taxon>
        <taxon>eudicotyledons</taxon>
        <taxon>Gunneridae</taxon>
        <taxon>Pentapetalae</taxon>
        <taxon>rosids</taxon>
        <taxon>malvids</taxon>
        <taxon>Brassicales</taxon>
        <taxon>Brassicaceae</taxon>
        <taxon>Camelineae</taxon>
        <taxon>Capsella</taxon>
    </lineage>
</organism>
<proteinExistence type="predicted"/>
<dbReference type="SUPFAM" id="SSF57850">
    <property type="entry name" value="RING/U-box"/>
    <property type="match status" value="1"/>
</dbReference>
<feature type="transmembrane region" description="Helical" evidence="5">
    <location>
        <begin position="168"/>
        <end position="189"/>
    </location>
</feature>
<dbReference type="InterPro" id="IPR022143">
    <property type="entry name" value="DUF3675"/>
</dbReference>
<protein>
    <recommendedName>
        <fullName evidence="6">RING-CH-type domain-containing protein</fullName>
    </recommendedName>
</protein>